<dbReference type="Proteomes" id="UP000751190">
    <property type="component" value="Unassembled WGS sequence"/>
</dbReference>
<dbReference type="OMA" id="PKIYTQK"/>
<keyword evidence="3" id="KW-1185">Reference proteome</keyword>
<name>A0A8J6CCN7_DIALT</name>
<evidence type="ECO:0000256" key="1">
    <source>
        <dbReference type="SAM" id="MobiDB-lite"/>
    </source>
</evidence>
<dbReference type="OrthoDB" id="60284at2759"/>
<reference evidence="2" key="1">
    <citation type="submission" date="2021-05" db="EMBL/GenBank/DDBJ databases">
        <title>The genome of the haptophyte Pavlova lutheri (Diacronema luteri, Pavlovales) - a model for lipid biosynthesis in eukaryotic algae.</title>
        <authorList>
            <person name="Hulatt C.J."/>
            <person name="Posewitz M.C."/>
        </authorList>
    </citation>
    <scope>NUCLEOTIDE SEQUENCE</scope>
    <source>
        <strain evidence="2">NIVA-4/92</strain>
    </source>
</reference>
<sequence length="456" mass="51932">MGGWEASTLHRDFEGREPQSWQESLAFYKHSQINRPFADEAYAKPPRVTRYEMSRREAEYNPITQAWRDEGRERVARERDAAHTLRTRNLAKDRQLAFERSSHDVINHTLRRTGLPDAQSEAGLTFPTQKREQRLAHGMDSTAPFNIISGLSVEEHHWAPPQHRPRIAPPREDTKLRSITQQPREYDMLSNEYKREHERRTAEEHERARRVAAERFWATHDYDVVTSKFYDPDKEARAQQLTRAIEAEQPLRQFNKLPPSYQQGEGYVYSITNFSVSNEDLFARFKAREQRVIDAKAHKWAREAEITARAADAAELQQSRTLNRPSHNRYEEATSHGYDIVTNKGYFDKDPAALAPARTVPKPSHWERLQTSSNHFWNTRTMQTQQRLALSGRPASEGAAIGGGGGGIGGVNALDSTGSARGRPPAVPALDMSRARAPIKQLEMTAGSSVRTGGFK</sequence>
<protein>
    <submittedName>
        <fullName evidence="2">Uncharacterized protein</fullName>
    </submittedName>
</protein>
<accession>A0A8J6CCN7</accession>
<proteinExistence type="predicted"/>
<evidence type="ECO:0000313" key="3">
    <source>
        <dbReference type="Proteomes" id="UP000751190"/>
    </source>
</evidence>
<organism evidence="2 3">
    <name type="scientific">Diacronema lutheri</name>
    <name type="common">Unicellular marine alga</name>
    <name type="synonym">Monochrysis lutheri</name>
    <dbReference type="NCBI Taxonomy" id="2081491"/>
    <lineage>
        <taxon>Eukaryota</taxon>
        <taxon>Haptista</taxon>
        <taxon>Haptophyta</taxon>
        <taxon>Pavlovophyceae</taxon>
        <taxon>Pavlovales</taxon>
        <taxon>Pavlovaceae</taxon>
        <taxon>Diacronema</taxon>
    </lineage>
</organism>
<dbReference type="EMBL" id="JAGTXO010000005">
    <property type="protein sequence ID" value="KAG8467754.1"/>
    <property type="molecule type" value="Genomic_DNA"/>
</dbReference>
<dbReference type="AlphaFoldDB" id="A0A8J6CCN7"/>
<gene>
    <name evidence="2" type="ORF">KFE25_006806</name>
</gene>
<feature type="region of interest" description="Disordered" evidence="1">
    <location>
        <begin position="383"/>
        <end position="406"/>
    </location>
</feature>
<evidence type="ECO:0000313" key="2">
    <source>
        <dbReference type="EMBL" id="KAG8467754.1"/>
    </source>
</evidence>
<comment type="caution">
    <text evidence="2">The sequence shown here is derived from an EMBL/GenBank/DDBJ whole genome shotgun (WGS) entry which is preliminary data.</text>
</comment>